<reference evidence="2" key="1">
    <citation type="submission" date="2020-03" db="EMBL/GenBank/DDBJ databases">
        <title>A high-quality chromosome-level genome assembly of a woody plant with both climbing and erect habits, Rhamnella rubrinervis.</title>
        <authorList>
            <person name="Lu Z."/>
            <person name="Yang Y."/>
            <person name="Zhu X."/>
            <person name="Sun Y."/>
        </authorList>
    </citation>
    <scope>NUCLEOTIDE SEQUENCE</scope>
    <source>
        <strain evidence="2">BYM</strain>
        <tissue evidence="2">Leaf</tissue>
    </source>
</reference>
<sequence>MSSYALLAFIWALTRKQMLLEGVDARLRLSDSAVAVAVRGGSECARDLVGSFMAGVCDSTYVVNLLRIVERR</sequence>
<keyword evidence="1" id="KW-0732">Signal</keyword>
<feature type="signal peptide" evidence="1">
    <location>
        <begin position="1"/>
        <end position="16"/>
    </location>
</feature>
<name>A0A8K0HNH2_9ROSA</name>
<organism evidence="2 3">
    <name type="scientific">Rhamnella rubrinervis</name>
    <dbReference type="NCBI Taxonomy" id="2594499"/>
    <lineage>
        <taxon>Eukaryota</taxon>
        <taxon>Viridiplantae</taxon>
        <taxon>Streptophyta</taxon>
        <taxon>Embryophyta</taxon>
        <taxon>Tracheophyta</taxon>
        <taxon>Spermatophyta</taxon>
        <taxon>Magnoliopsida</taxon>
        <taxon>eudicotyledons</taxon>
        <taxon>Gunneridae</taxon>
        <taxon>Pentapetalae</taxon>
        <taxon>rosids</taxon>
        <taxon>fabids</taxon>
        <taxon>Rosales</taxon>
        <taxon>Rhamnaceae</taxon>
        <taxon>rhamnoid group</taxon>
        <taxon>Rhamneae</taxon>
        <taxon>Rhamnella</taxon>
    </lineage>
</organism>
<dbReference type="EMBL" id="VOIH02000001">
    <property type="protein sequence ID" value="KAF3455439.1"/>
    <property type="molecule type" value="Genomic_DNA"/>
</dbReference>
<evidence type="ECO:0000313" key="2">
    <source>
        <dbReference type="EMBL" id="KAF3455439.1"/>
    </source>
</evidence>
<keyword evidence="3" id="KW-1185">Reference proteome</keyword>
<feature type="chain" id="PRO_5035427512" description="Secreted protein" evidence="1">
    <location>
        <begin position="17"/>
        <end position="72"/>
    </location>
</feature>
<accession>A0A8K0HNH2</accession>
<protein>
    <recommendedName>
        <fullName evidence="4">Secreted protein</fullName>
    </recommendedName>
</protein>
<evidence type="ECO:0008006" key="4">
    <source>
        <dbReference type="Google" id="ProtNLM"/>
    </source>
</evidence>
<proteinExistence type="predicted"/>
<evidence type="ECO:0000256" key="1">
    <source>
        <dbReference type="SAM" id="SignalP"/>
    </source>
</evidence>
<dbReference type="AlphaFoldDB" id="A0A8K0HNH2"/>
<dbReference type="Proteomes" id="UP000796880">
    <property type="component" value="Unassembled WGS sequence"/>
</dbReference>
<evidence type="ECO:0000313" key="3">
    <source>
        <dbReference type="Proteomes" id="UP000796880"/>
    </source>
</evidence>
<gene>
    <name evidence="2" type="ORF">FNV43_RR00066</name>
</gene>
<comment type="caution">
    <text evidence="2">The sequence shown here is derived from an EMBL/GenBank/DDBJ whole genome shotgun (WGS) entry which is preliminary data.</text>
</comment>